<dbReference type="GO" id="GO:0005773">
    <property type="term" value="C:vacuole"/>
    <property type="evidence" value="ECO:0000318"/>
    <property type="project" value="GO_Central"/>
</dbReference>
<dbReference type="GO" id="GO:0005886">
    <property type="term" value="C:plasma membrane"/>
    <property type="evidence" value="ECO:0000318"/>
    <property type="project" value="GO_Central"/>
</dbReference>
<feature type="transmembrane region" description="Helical" evidence="1">
    <location>
        <begin position="7"/>
        <end position="31"/>
    </location>
</feature>
<dbReference type="Proteomes" id="UP000002051">
    <property type="component" value="Chromosome 4"/>
</dbReference>
<gene>
    <name evidence="2" type="ordered locus">MTR_4g071220</name>
</gene>
<accession>A0A0C3WYZ1</accession>
<sequence length="223" mass="24734">MVGFFPTFILTIIHCFATLILHSITSFAIFITTLNHCFATLVSTLNHCFVTLVTTLNHCFSTLIATLDNYFATLITTHNHCFANLTLILNNCFSNLTLALNHLFATLKVTLNHRGANVDNGDQLGCREIYDGNDPVLDLWYHLGAQAGLLGLVLKSIVFALMSFAIKPLGRYIGGARRLWGDGNLVLAICLSMIVMITKVAEHEHRAKVELSGPYANMPPFWH</sequence>
<evidence type="ECO:0000313" key="2">
    <source>
        <dbReference type="EMBL" id="AES89211.2"/>
    </source>
</evidence>
<reference evidence="2 5" key="2">
    <citation type="journal article" date="2014" name="BMC Genomics">
        <title>An improved genome release (version Mt4.0) for the model legume Medicago truncatula.</title>
        <authorList>
            <person name="Tang H."/>
            <person name="Krishnakumar V."/>
            <person name="Bidwell S."/>
            <person name="Rosen B."/>
            <person name="Chan A."/>
            <person name="Zhou S."/>
            <person name="Gentzbittel L."/>
            <person name="Childs K.L."/>
            <person name="Yandell M."/>
            <person name="Gundlach H."/>
            <person name="Mayer K.F."/>
            <person name="Schwartz D.C."/>
            <person name="Town C.D."/>
        </authorList>
    </citation>
    <scope>GENOME REANNOTATION</scope>
    <source>
        <strain evidence="4 5">cv. Jemalong A17</strain>
    </source>
</reference>
<proteinExistence type="evidence at transcript level"/>
<dbReference type="GO" id="GO:0008506">
    <property type="term" value="F:sucrose:proton symporter activity"/>
    <property type="evidence" value="ECO:0000318"/>
    <property type="project" value="GO_Central"/>
</dbReference>
<reference evidence="4" key="3">
    <citation type="submission" date="2015-04" db="UniProtKB">
        <authorList>
            <consortium name="EnsemblPlants"/>
        </authorList>
    </citation>
    <scope>IDENTIFICATION</scope>
    <source>
        <strain evidence="4">cv. Jemalong A17</strain>
    </source>
</reference>
<dbReference type="HOGENOM" id="CLU_1241731_0_0_1"/>
<reference evidence="2 5" key="1">
    <citation type="journal article" date="2011" name="Nature">
        <title>The Medicago genome provides insight into the evolution of rhizobial symbioses.</title>
        <authorList>
            <person name="Young N.D."/>
            <person name="Debelle F."/>
            <person name="Oldroyd G.E."/>
            <person name="Geurts R."/>
            <person name="Cannon S.B."/>
            <person name="Udvardi M.K."/>
            <person name="Benedito V.A."/>
            <person name="Mayer K.F."/>
            <person name="Gouzy J."/>
            <person name="Schoof H."/>
            <person name="Van de Peer Y."/>
            <person name="Proost S."/>
            <person name="Cook D.R."/>
            <person name="Meyers B.C."/>
            <person name="Spannagl M."/>
            <person name="Cheung F."/>
            <person name="De Mita S."/>
            <person name="Krishnakumar V."/>
            <person name="Gundlach H."/>
            <person name="Zhou S."/>
            <person name="Mudge J."/>
            <person name="Bharti A.K."/>
            <person name="Murray J.D."/>
            <person name="Naoumkina M.A."/>
            <person name="Rosen B."/>
            <person name="Silverstein K.A."/>
            <person name="Tang H."/>
            <person name="Rombauts S."/>
            <person name="Zhao P.X."/>
            <person name="Zhou P."/>
            <person name="Barbe V."/>
            <person name="Bardou P."/>
            <person name="Bechner M."/>
            <person name="Bellec A."/>
            <person name="Berger A."/>
            <person name="Berges H."/>
            <person name="Bidwell S."/>
            <person name="Bisseling T."/>
            <person name="Choisne N."/>
            <person name="Couloux A."/>
            <person name="Denny R."/>
            <person name="Deshpande S."/>
            <person name="Dai X."/>
            <person name="Doyle J.J."/>
            <person name="Dudez A.M."/>
            <person name="Farmer A.D."/>
            <person name="Fouteau S."/>
            <person name="Franken C."/>
            <person name="Gibelin C."/>
            <person name="Gish J."/>
            <person name="Goldstein S."/>
            <person name="Gonzalez A.J."/>
            <person name="Green P.J."/>
            <person name="Hallab A."/>
            <person name="Hartog M."/>
            <person name="Hua A."/>
            <person name="Humphray S.J."/>
            <person name="Jeong D.H."/>
            <person name="Jing Y."/>
            <person name="Jocker A."/>
            <person name="Kenton S.M."/>
            <person name="Kim D.J."/>
            <person name="Klee K."/>
            <person name="Lai H."/>
            <person name="Lang C."/>
            <person name="Lin S."/>
            <person name="Macmil S.L."/>
            <person name="Magdelenat G."/>
            <person name="Matthews L."/>
            <person name="McCorrison J."/>
            <person name="Monaghan E.L."/>
            <person name="Mun J.H."/>
            <person name="Najar F.Z."/>
            <person name="Nicholson C."/>
            <person name="Noirot C."/>
            <person name="O'Bleness M."/>
            <person name="Paule C.R."/>
            <person name="Poulain J."/>
            <person name="Prion F."/>
            <person name="Qin B."/>
            <person name="Qu C."/>
            <person name="Retzel E.F."/>
            <person name="Riddle C."/>
            <person name="Sallet E."/>
            <person name="Samain S."/>
            <person name="Samson N."/>
            <person name="Sanders I."/>
            <person name="Saurat O."/>
            <person name="Scarpelli C."/>
            <person name="Schiex T."/>
            <person name="Segurens B."/>
            <person name="Severin A.J."/>
            <person name="Sherrier D.J."/>
            <person name="Shi R."/>
            <person name="Sims S."/>
            <person name="Singer S.R."/>
            <person name="Sinharoy S."/>
            <person name="Sterck L."/>
            <person name="Viollet A."/>
            <person name="Wang B.B."/>
            <person name="Wang K."/>
            <person name="Wang M."/>
            <person name="Wang X."/>
            <person name="Warfsmann J."/>
            <person name="Weissenbach J."/>
            <person name="White D.D."/>
            <person name="White J.D."/>
            <person name="Wiley G.B."/>
            <person name="Wincker P."/>
            <person name="Xing Y."/>
            <person name="Yang L."/>
            <person name="Yao Z."/>
            <person name="Ying F."/>
            <person name="Zhai J."/>
            <person name="Zhou L."/>
            <person name="Zuber A."/>
            <person name="Denarie J."/>
            <person name="Dixon R.A."/>
            <person name="May G.D."/>
            <person name="Schwartz D.C."/>
            <person name="Rogers J."/>
            <person name="Quetier F."/>
            <person name="Town C.D."/>
            <person name="Roe B.A."/>
        </authorList>
    </citation>
    <scope>NUCLEOTIDE SEQUENCE [LARGE SCALE GENOMIC DNA]</scope>
    <source>
        <strain evidence="2">A17</strain>
        <strain evidence="4 5">cv. Jemalong A17</strain>
    </source>
</reference>
<evidence type="ECO:0000313" key="4">
    <source>
        <dbReference type="EnsemblPlants" id="AES89211"/>
    </source>
</evidence>
<keyword evidence="1" id="KW-0472">Membrane</keyword>
<dbReference type="AlphaFoldDB" id="G7JIM8"/>
<organism evidence="2 5">
    <name type="scientific">Medicago truncatula</name>
    <name type="common">Barrel medic</name>
    <name type="synonym">Medicago tribuloides</name>
    <dbReference type="NCBI Taxonomy" id="3880"/>
    <lineage>
        <taxon>Eukaryota</taxon>
        <taxon>Viridiplantae</taxon>
        <taxon>Streptophyta</taxon>
        <taxon>Embryophyta</taxon>
        <taxon>Tracheophyta</taxon>
        <taxon>Spermatophyta</taxon>
        <taxon>Magnoliopsida</taxon>
        <taxon>eudicotyledons</taxon>
        <taxon>Gunneridae</taxon>
        <taxon>Pentapetalae</taxon>
        <taxon>rosids</taxon>
        <taxon>fabids</taxon>
        <taxon>Fabales</taxon>
        <taxon>Fabaceae</taxon>
        <taxon>Papilionoideae</taxon>
        <taxon>50 kb inversion clade</taxon>
        <taxon>NPAAA clade</taxon>
        <taxon>Hologalegina</taxon>
        <taxon>IRL clade</taxon>
        <taxon>Trifolieae</taxon>
        <taxon>Medicago</taxon>
    </lineage>
</organism>
<feature type="transmembrane region" description="Helical" evidence="1">
    <location>
        <begin position="139"/>
        <end position="162"/>
    </location>
</feature>
<accession>G7JIM8</accession>
<name>G7JIM8_MEDTR</name>
<dbReference type="OrthoDB" id="10638043at2759"/>
<keyword evidence="3" id="KW-0762">Sugar transport</keyword>
<keyword evidence="5" id="KW-1185">Reference proteome</keyword>
<dbReference type="EnsemblPlants" id="AES89211">
    <property type="protein sequence ID" value="AES89211"/>
    <property type="gene ID" value="MTR_4g071220"/>
</dbReference>
<keyword evidence="3" id="KW-0813">Transport</keyword>
<dbReference type="EMBL" id="CM001220">
    <property type="protein sequence ID" value="AES89211.2"/>
    <property type="molecule type" value="Genomic_DNA"/>
</dbReference>
<feature type="transmembrane region" description="Helical" evidence="1">
    <location>
        <begin position="183"/>
        <end position="201"/>
    </location>
</feature>
<dbReference type="eggNOG" id="KOG0637">
    <property type="taxonomic scope" value="Eukaryota"/>
</dbReference>
<evidence type="ECO:0000256" key="1">
    <source>
        <dbReference type="SAM" id="Phobius"/>
    </source>
</evidence>
<evidence type="ECO:0000313" key="3">
    <source>
        <dbReference type="EMBL" id="QMS54618.1"/>
    </source>
</evidence>
<dbReference type="PaxDb" id="3880-AES89211"/>
<reference evidence="3" key="4">
    <citation type="submission" date="2019-10" db="EMBL/GenBank/DDBJ databases">
        <authorList>
            <person name="Wang J.X."/>
        </authorList>
    </citation>
    <scope>NUCLEOTIDE SEQUENCE</scope>
    <source>
        <strain evidence="3">Medtr4g071220.1</strain>
    </source>
</reference>
<keyword evidence="1" id="KW-0812">Transmembrane</keyword>
<keyword evidence="1" id="KW-1133">Transmembrane helix</keyword>
<evidence type="ECO:0000313" key="5">
    <source>
        <dbReference type="Proteomes" id="UP000002051"/>
    </source>
</evidence>
<dbReference type="EMBL" id="MN623100">
    <property type="protein sequence ID" value="QMS54618.1"/>
    <property type="molecule type" value="mRNA"/>
</dbReference>
<protein>
    <submittedName>
        <fullName evidence="2">Sucrose transporter, putative</fullName>
    </submittedName>
    <submittedName>
        <fullName evidence="3">Sugar transporter</fullName>
    </submittedName>
</protein>